<feature type="transmembrane region" description="Helical" evidence="7">
    <location>
        <begin position="43"/>
        <end position="63"/>
    </location>
</feature>
<dbReference type="GO" id="GO:0006508">
    <property type="term" value="P:proteolysis"/>
    <property type="evidence" value="ECO:0007669"/>
    <property type="project" value="UniProtKB-KW"/>
</dbReference>
<keyword evidence="4" id="KW-0378">Hydrolase</keyword>
<organism evidence="9 10">
    <name type="scientific">Acetilactobacillus jinshanensis</name>
    <dbReference type="NCBI Taxonomy" id="1720083"/>
    <lineage>
        <taxon>Bacteria</taxon>
        <taxon>Bacillati</taxon>
        <taxon>Bacillota</taxon>
        <taxon>Bacilli</taxon>
        <taxon>Lactobacillales</taxon>
        <taxon>Lactobacillaceae</taxon>
        <taxon>Acetilactobacillus</taxon>
    </lineage>
</organism>
<reference evidence="10" key="1">
    <citation type="submission" date="2018-12" db="EMBL/GenBank/DDBJ databases">
        <title>A new species of lactobacillus.</title>
        <authorList>
            <person name="Jian Y."/>
            <person name="Xin L."/>
            <person name="Hong Z.J."/>
            <person name="Ming L.Z."/>
            <person name="Hong X.Z."/>
        </authorList>
    </citation>
    <scope>NUCLEOTIDE SEQUENCE [LARGE SCALE GENOMIC DNA]</scope>
    <source>
        <strain evidence="10">HSLZ-75</strain>
    </source>
</reference>
<comment type="subcellular location">
    <subcellularLocation>
        <location evidence="1">Membrane</location>
        <topology evidence="1">Multi-pass membrane protein</topology>
    </subcellularLocation>
</comment>
<keyword evidence="3 7" id="KW-0812">Transmembrane</keyword>
<feature type="transmembrane region" description="Helical" evidence="7">
    <location>
        <begin position="155"/>
        <end position="174"/>
    </location>
</feature>
<evidence type="ECO:0000256" key="4">
    <source>
        <dbReference type="ARBA" id="ARBA00022801"/>
    </source>
</evidence>
<dbReference type="AlphaFoldDB" id="A0A4P6ZN13"/>
<evidence type="ECO:0000313" key="9">
    <source>
        <dbReference type="EMBL" id="QBP19027.1"/>
    </source>
</evidence>
<keyword evidence="9" id="KW-0645">Protease</keyword>
<evidence type="ECO:0000313" key="10">
    <source>
        <dbReference type="Proteomes" id="UP000294321"/>
    </source>
</evidence>
<dbReference type="GO" id="GO:0016020">
    <property type="term" value="C:membrane"/>
    <property type="evidence" value="ECO:0007669"/>
    <property type="project" value="UniProtKB-SubCell"/>
</dbReference>
<feature type="transmembrane region" description="Helical" evidence="7">
    <location>
        <begin position="181"/>
        <end position="200"/>
    </location>
</feature>
<accession>A0A4P6ZN13</accession>
<proteinExistence type="inferred from homology"/>
<dbReference type="GO" id="GO:0004252">
    <property type="term" value="F:serine-type endopeptidase activity"/>
    <property type="evidence" value="ECO:0007669"/>
    <property type="project" value="InterPro"/>
</dbReference>
<feature type="transmembrane region" description="Helical" evidence="7">
    <location>
        <begin position="99"/>
        <end position="119"/>
    </location>
</feature>
<evidence type="ECO:0000256" key="2">
    <source>
        <dbReference type="ARBA" id="ARBA00009045"/>
    </source>
</evidence>
<dbReference type="Pfam" id="PF01694">
    <property type="entry name" value="Rhomboid"/>
    <property type="match status" value="1"/>
</dbReference>
<dbReference type="KEGG" id="lji:ELX58_05790"/>
<evidence type="ECO:0000256" key="6">
    <source>
        <dbReference type="ARBA" id="ARBA00023136"/>
    </source>
</evidence>
<comment type="similarity">
    <text evidence="2">Belongs to the peptidase S54 family.</text>
</comment>
<dbReference type="InterPro" id="IPR022764">
    <property type="entry name" value="Peptidase_S54_rhomboid_dom"/>
</dbReference>
<dbReference type="EMBL" id="CP034726">
    <property type="protein sequence ID" value="QBP19027.1"/>
    <property type="molecule type" value="Genomic_DNA"/>
</dbReference>
<name>A0A4P6ZN13_9LACO</name>
<dbReference type="Gene3D" id="1.20.1540.10">
    <property type="entry name" value="Rhomboid-like"/>
    <property type="match status" value="1"/>
</dbReference>
<protein>
    <submittedName>
        <fullName evidence="9">Rhomboid family intramembrane serine protease</fullName>
    </submittedName>
</protein>
<evidence type="ECO:0000259" key="8">
    <source>
        <dbReference type="Pfam" id="PF01694"/>
    </source>
</evidence>
<feature type="transmembrane region" description="Helical" evidence="7">
    <location>
        <begin position="75"/>
        <end position="93"/>
    </location>
</feature>
<dbReference type="SUPFAM" id="SSF144091">
    <property type="entry name" value="Rhomboid-like"/>
    <property type="match status" value="1"/>
</dbReference>
<sequence>MILVYLVMSVTGGTNNPYNLIRFGAKVNPLIIQGQYWRFVTPIFIHLNFTHILFNGITFYYLGVQIERLFGHLRFLIIFMISGIAGNMFSFAFNTSISVGASGAIFGLLGAFMMIGEIAWRNPAIRQMTKLFVIFILLNLVSDFLTVGIDISGHIGGLIAGFLCAYIVGLPHRLDHNSIKGAVAAVTLIIVLGIILYRGFNA</sequence>
<feature type="transmembrane region" description="Helical" evidence="7">
    <location>
        <begin position="131"/>
        <end position="149"/>
    </location>
</feature>
<dbReference type="PANTHER" id="PTHR43731:SF14">
    <property type="entry name" value="PRESENILIN-ASSOCIATED RHOMBOID-LIKE PROTEIN, MITOCHONDRIAL"/>
    <property type="match status" value="1"/>
</dbReference>
<keyword evidence="5 7" id="KW-1133">Transmembrane helix</keyword>
<dbReference type="OrthoDB" id="9813074at2"/>
<dbReference type="InterPro" id="IPR035952">
    <property type="entry name" value="Rhomboid-like_sf"/>
</dbReference>
<feature type="domain" description="Peptidase S54 rhomboid" evidence="8">
    <location>
        <begin position="33"/>
        <end position="168"/>
    </location>
</feature>
<dbReference type="InterPro" id="IPR050925">
    <property type="entry name" value="Rhomboid_protease_S54"/>
</dbReference>
<keyword evidence="10" id="KW-1185">Reference proteome</keyword>
<evidence type="ECO:0000256" key="1">
    <source>
        <dbReference type="ARBA" id="ARBA00004141"/>
    </source>
</evidence>
<evidence type="ECO:0000256" key="5">
    <source>
        <dbReference type="ARBA" id="ARBA00022989"/>
    </source>
</evidence>
<evidence type="ECO:0000256" key="7">
    <source>
        <dbReference type="SAM" id="Phobius"/>
    </source>
</evidence>
<evidence type="ECO:0000256" key="3">
    <source>
        <dbReference type="ARBA" id="ARBA00022692"/>
    </source>
</evidence>
<keyword evidence="6 7" id="KW-0472">Membrane</keyword>
<dbReference type="Proteomes" id="UP000294321">
    <property type="component" value="Chromosome"/>
</dbReference>
<gene>
    <name evidence="9" type="ORF">ELX58_05790</name>
</gene>
<dbReference type="PANTHER" id="PTHR43731">
    <property type="entry name" value="RHOMBOID PROTEASE"/>
    <property type="match status" value="1"/>
</dbReference>